<dbReference type="InterPro" id="IPR001451">
    <property type="entry name" value="Hexapep"/>
</dbReference>
<dbReference type="InterPro" id="IPR018357">
    <property type="entry name" value="Hexapep_transf_CS"/>
</dbReference>
<dbReference type="PANTHER" id="PTHR43300:SF11">
    <property type="entry name" value="ACETYLTRANSFERASE RV3034C-RELATED"/>
    <property type="match status" value="1"/>
</dbReference>
<evidence type="ECO:0000313" key="5">
    <source>
        <dbReference type="EMBL" id="MXQ09270.1"/>
    </source>
</evidence>
<evidence type="ECO:0000256" key="3">
    <source>
        <dbReference type="ARBA" id="ARBA00022737"/>
    </source>
</evidence>
<protein>
    <submittedName>
        <fullName evidence="5">Antibiotic acetyltransferase</fullName>
    </submittedName>
</protein>
<dbReference type="InterPro" id="IPR011004">
    <property type="entry name" value="Trimer_LpxA-like_sf"/>
</dbReference>
<keyword evidence="4" id="KW-0012">Acyltransferase</keyword>
<organism evidence="5 6">
    <name type="scientific">Kangsaoukella pontilimi</name>
    <dbReference type="NCBI Taxonomy" id="2691042"/>
    <lineage>
        <taxon>Bacteria</taxon>
        <taxon>Pseudomonadati</taxon>
        <taxon>Pseudomonadota</taxon>
        <taxon>Alphaproteobacteria</taxon>
        <taxon>Rhodobacterales</taxon>
        <taxon>Paracoccaceae</taxon>
        <taxon>Kangsaoukella</taxon>
    </lineage>
</organism>
<evidence type="ECO:0000256" key="2">
    <source>
        <dbReference type="ARBA" id="ARBA00022679"/>
    </source>
</evidence>
<dbReference type="Gene3D" id="2.160.10.10">
    <property type="entry name" value="Hexapeptide repeat proteins"/>
    <property type="match status" value="1"/>
</dbReference>
<comment type="caution">
    <text evidence="5">The sequence shown here is derived from an EMBL/GenBank/DDBJ whole genome shotgun (WGS) entry which is preliminary data.</text>
</comment>
<accession>A0A7C9IQJ3</accession>
<sequence>MPAHFPLPETRHPLILPDGTPHEGTVFLKAVIDHPNWEVGDYSYASSFDPPEDWAARLAPWLHPGTPESLRIGRFCQIADGVRFVTASANHRYDGISTYPFAIFDGFGDRPSLPSWTPENFPDTVIGNDVWIGAGAMILPGARIGSGAIIGAGAVVKGEVPPYAVMGGNPARVIRRRFDEACIAGLLDIAWWDWPIEDILAAESEIAGGDIAALRRIAAARA</sequence>
<dbReference type="GO" id="GO:0016746">
    <property type="term" value="F:acyltransferase activity"/>
    <property type="evidence" value="ECO:0007669"/>
    <property type="project" value="UniProtKB-KW"/>
</dbReference>
<evidence type="ECO:0000313" key="6">
    <source>
        <dbReference type="Proteomes" id="UP000480350"/>
    </source>
</evidence>
<dbReference type="EMBL" id="WUPT01000003">
    <property type="protein sequence ID" value="MXQ09270.1"/>
    <property type="molecule type" value="Genomic_DNA"/>
</dbReference>
<evidence type="ECO:0000256" key="4">
    <source>
        <dbReference type="ARBA" id="ARBA00023315"/>
    </source>
</evidence>
<keyword evidence="2 5" id="KW-0808">Transferase</keyword>
<dbReference type="SUPFAM" id="SSF51161">
    <property type="entry name" value="Trimeric LpxA-like enzymes"/>
    <property type="match status" value="1"/>
</dbReference>
<dbReference type="InterPro" id="IPR050179">
    <property type="entry name" value="Trans_hexapeptide_repeat"/>
</dbReference>
<proteinExistence type="inferred from homology"/>
<dbReference type="CDD" id="cd03349">
    <property type="entry name" value="LbH_XAT"/>
    <property type="match status" value="1"/>
</dbReference>
<dbReference type="PROSITE" id="PS00101">
    <property type="entry name" value="HEXAPEP_TRANSFERASES"/>
    <property type="match status" value="1"/>
</dbReference>
<evidence type="ECO:0000256" key="1">
    <source>
        <dbReference type="ARBA" id="ARBA00007274"/>
    </source>
</evidence>
<dbReference type="PANTHER" id="PTHR43300">
    <property type="entry name" value="ACETYLTRANSFERASE"/>
    <property type="match status" value="1"/>
</dbReference>
<keyword evidence="6" id="KW-1185">Reference proteome</keyword>
<comment type="similarity">
    <text evidence="1">Belongs to the transferase hexapeptide repeat family.</text>
</comment>
<name>A0A7C9IQJ3_9RHOB</name>
<reference evidence="5 6" key="2">
    <citation type="submission" date="2020-03" db="EMBL/GenBank/DDBJ databases">
        <title>Kangsaoukella pontilimi gen. nov., sp. nov., a new member of the family Rhodobacteraceae isolated from a tidal mudflat.</title>
        <authorList>
            <person name="Kim I.S."/>
        </authorList>
    </citation>
    <scope>NUCLEOTIDE SEQUENCE [LARGE SCALE GENOMIC DNA]</scope>
    <source>
        <strain evidence="5 6">GH1-50</strain>
    </source>
</reference>
<dbReference type="AlphaFoldDB" id="A0A7C9IQJ3"/>
<gene>
    <name evidence="5" type="ORF">GQ651_15600</name>
</gene>
<reference evidence="5 6" key="1">
    <citation type="submission" date="2019-12" db="EMBL/GenBank/DDBJ databases">
        <authorList>
            <person name="Lee S.D."/>
        </authorList>
    </citation>
    <scope>NUCLEOTIDE SEQUENCE [LARGE SCALE GENOMIC DNA]</scope>
    <source>
        <strain evidence="5 6">GH1-50</strain>
    </source>
</reference>
<dbReference type="RefSeq" id="WP_160765202.1">
    <property type="nucleotide sequence ID" value="NZ_WUPT01000003.1"/>
</dbReference>
<keyword evidence="3" id="KW-0677">Repeat</keyword>
<dbReference type="Pfam" id="PF00132">
    <property type="entry name" value="Hexapep"/>
    <property type="match status" value="1"/>
</dbReference>
<dbReference type="Proteomes" id="UP000480350">
    <property type="component" value="Unassembled WGS sequence"/>
</dbReference>